<dbReference type="GO" id="GO:0003723">
    <property type="term" value="F:RNA binding"/>
    <property type="evidence" value="ECO:0007669"/>
    <property type="project" value="UniProtKB-KW"/>
</dbReference>
<dbReference type="SUPFAM" id="SSF55174">
    <property type="entry name" value="Alpha-L RNA-binding motif"/>
    <property type="match status" value="1"/>
</dbReference>
<dbReference type="Pfam" id="PF01479">
    <property type="entry name" value="S4"/>
    <property type="match status" value="1"/>
</dbReference>
<dbReference type="PROSITE" id="PS50889">
    <property type="entry name" value="S4"/>
    <property type="match status" value="1"/>
</dbReference>
<dbReference type="EMBL" id="CP034562">
    <property type="protein sequence ID" value="AZQ63048.1"/>
    <property type="molecule type" value="Genomic_DNA"/>
</dbReference>
<dbReference type="InterPro" id="IPR002942">
    <property type="entry name" value="S4_RNA-bd"/>
</dbReference>
<dbReference type="CDD" id="cd00165">
    <property type="entry name" value="S4"/>
    <property type="match status" value="1"/>
</dbReference>
<keyword evidence="4" id="KW-1185">Reference proteome</keyword>
<gene>
    <name evidence="3" type="ORF">EI427_12620</name>
</gene>
<dbReference type="RefSeq" id="WP_126615162.1">
    <property type="nucleotide sequence ID" value="NZ_CP034562.1"/>
</dbReference>
<keyword evidence="1" id="KW-0694">RNA-binding</keyword>
<dbReference type="Gene3D" id="3.10.290.10">
    <property type="entry name" value="RNA-binding S4 domain"/>
    <property type="match status" value="1"/>
</dbReference>
<dbReference type="AlphaFoldDB" id="A0A3Q9FMP0"/>
<dbReference type="KEGG" id="fll:EI427_12620"/>
<dbReference type="OrthoDB" id="9797176at2"/>
<dbReference type="Proteomes" id="UP000267268">
    <property type="component" value="Chromosome 1"/>
</dbReference>
<protein>
    <recommendedName>
        <fullName evidence="2">RNA-binding S4 domain-containing protein</fullName>
    </recommendedName>
</protein>
<organism evidence="3 4">
    <name type="scientific">Flammeovirga pectinis</name>
    <dbReference type="NCBI Taxonomy" id="2494373"/>
    <lineage>
        <taxon>Bacteria</taxon>
        <taxon>Pseudomonadati</taxon>
        <taxon>Bacteroidota</taxon>
        <taxon>Cytophagia</taxon>
        <taxon>Cytophagales</taxon>
        <taxon>Flammeovirgaceae</taxon>
        <taxon>Flammeovirga</taxon>
    </lineage>
</organism>
<accession>A0A3Q9FMP0</accession>
<evidence type="ECO:0000313" key="3">
    <source>
        <dbReference type="EMBL" id="AZQ63048.1"/>
    </source>
</evidence>
<reference evidence="3 4" key="1">
    <citation type="submission" date="2018-12" db="EMBL/GenBank/DDBJ databases">
        <title>Flammeovirga pectinis sp. nov., isolated from the gut of the Korean scallop, Patinopecten yessoensis.</title>
        <authorList>
            <person name="Bae J.-W."/>
            <person name="Jeong Y.-S."/>
            <person name="Kang W."/>
        </authorList>
    </citation>
    <scope>NUCLEOTIDE SEQUENCE [LARGE SCALE GENOMIC DNA]</scope>
    <source>
        <strain evidence="3 4">L12M1</strain>
    </source>
</reference>
<proteinExistence type="predicted"/>
<feature type="domain" description="RNA-binding S4" evidence="2">
    <location>
        <begin position="1"/>
        <end position="47"/>
    </location>
</feature>
<evidence type="ECO:0000313" key="4">
    <source>
        <dbReference type="Proteomes" id="UP000267268"/>
    </source>
</evidence>
<sequence length="101" mass="12075">MRIDKYLWCVRVFKTRSLATDACKKEEVLLNGKMPKPSQKVTERDVIDVKKTPIWRKYKVLKVIDKRVGASLVEENLEEITVKEELDKLNEYIEEKRFYLK</sequence>
<dbReference type="InterPro" id="IPR036986">
    <property type="entry name" value="S4_RNA-bd_sf"/>
</dbReference>
<evidence type="ECO:0000259" key="2">
    <source>
        <dbReference type="Pfam" id="PF01479"/>
    </source>
</evidence>
<evidence type="ECO:0000256" key="1">
    <source>
        <dbReference type="PROSITE-ProRule" id="PRU00182"/>
    </source>
</evidence>
<name>A0A3Q9FMP0_9BACT</name>